<dbReference type="PANTHER" id="PTHR42034:SF1">
    <property type="entry name" value="CONDENSATION DOMAIN-CONTAINING PROTEIN"/>
    <property type="match status" value="1"/>
</dbReference>
<dbReference type="PANTHER" id="PTHR42034">
    <property type="entry name" value="CHROMOSOME 7, WHOLE GENOME SHOTGUN SEQUENCE-RELATED"/>
    <property type="match status" value="1"/>
</dbReference>
<dbReference type="EMBL" id="ML732938">
    <property type="protein sequence ID" value="KAB8266755.1"/>
    <property type="molecule type" value="Genomic_DNA"/>
</dbReference>
<evidence type="ECO:0008006" key="3">
    <source>
        <dbReference type="Google" id="ProtNLM"/>
    </source>
</evidence>
<accession>A0A5N6IK56</accession>
<dbReference type="Proteomes" id="UP000326289">
    <property type="component" value="Unassembled WGS sequence"/>
</dbReference>
<dbReference type="Gene3D" id="3.30.559.30">
    <property type="entry name" value="Nonribosomal peptide synthetase, condensation domain"/>
    <property type="match status" value="1"/>
</dbReference>
<reference evidence="1 2" key="1">
    <citation type="submission" date="2019-04" db="EMBL/GenBank/DDBJ databases">
        <title>Fungal friends and foes A comparative genomics study of 23 Aspergillus species from section Flavi.</title>
        <authorList>
            <consortium name="DOE Joint Genome Institute"/>
            <person name="Kjaerbolling I."/>
            <person name="Vesth T.C."/>
            <person name="Frisvad J.C."/>
            <person name="Nybo J.L."/>
            <person name="Theobald S."/>
            <person name="Kildgaard S."/>
            <person name="Petersen T.I."/>
            <person name="Kuo A."/>
            <person name="Sato A."/>
            <person name="Lyhne E.K."/>
            <person name="Kogle M.E."/>
            <person name="Wiebenga A."/>
            <person name="Kun R.S."/>
            <person name="Lubbers R.J."/>
            <person name="Makela M.R."/>
            <person name="Barry K."/>
            <person name="Chovatia M."/>
            <person name="Clum A."/>
            <person name="Daum C."/>
            <person name="Haridas S."/>
            <person name="He G."/>
            <person name="LaButti K."/>
            <person name="Lipzen A."/>
            <person name="Mondo S."/>
            <person name="Pangilinan J."/>
            <person name="Riley R."/>
            <person name="Salamov A."/>
            <person name="Simmons B.A."/>
            <person name="Magnuson J.K."/>
            <person name="Henrissat B."/>
            <person name="Mortensen U.H."/>
            <person name="Larsen T.O."/>
            <person name="De vries R.P."/>
            <person name="Grigoriev I.V."/>
            <person name="Machida M."/>
            <person name="Baker S.E."/>
            <person name="Andersen M.R."/>
        </authorList>
    </citation>
    <scope>NUCLEOTIDE SEQUENCE [LARGE SCALE GENOMIC DNA]</scope>
    <source>
        <strain evidence="1 2">CBS 117635</strain>
    </source>
</reference>
<proteinExistence type="predicted"/>
<dbReference type="InterPro" id="IPR023213">
    <property type="entry name" value="CAT-like_dom_sf"/>
</dbReference>
<organism evidence="1 2">
    <name type="scientific">Aspergillus minisclerotigenes</name>
    <dbReference type="NCBI Taxonomy" id="656917"/>
    <lineage>
        <taxon>Eukaryota</taxon>
        <taxon>Fungi</taxon>
        <taxon>Dikarya</taxon>
        <taxon>Ascomycota</taxon>
        <taxon>Pezizomycotina</taxon>
        <taxon>Eurotiomycetes</taxon>
        <taxon>Eurotiomycetidae</taxon>
        <taxon>Eurotiales</taxon>
        <taxon>Aspergillaceae</taxon>
        <taxon>Aspergillus</taxon>
        <taxon>Aspergillus subgen. Circumdati</taxon>
    </lineage>
</organism>
<dbReference type="SUPFAM" id="SSF52777">
    <property type="entry name" value="CoA-dependent acyltransferases"/>
    <property type="match status" value="1"/>
</dbReference>
<evidence type="ECO:0000313" key="1">
    <source>
        <dbReference type="EMBL" id="KAB8266755.1"/>
    </source>
</evidence>
<dbReference type="AlphaFoldDB" id="A0A5N6IK56"/>
<name>A0A5N6IK56_9EURO</name>
<protein>
    <recommendedName>
        <fullName evidence="3">Alcohol acetyltransferase</fullName>
    </recommendedName>
</protein>
<sequence>MALETPSSRLQWQLSEQGSWERDIDECERFYICSTRKGKGCFPVTGYASFLVTPPNSTTTVQEERLVEVALRKAWITLRHKHPTLGSRIQRDKDSNRFRRVYWPFQGSDEEKSWVCSTFKVVDTGINALGWFNDNALAFESPTLFLVRSKDGDNRDHTIFLQCPHDMCDGVGILQLVNQLFHYAALAREQGDQYSLPELAKEYEGLSPCLQIAAAIPDSLSETHTNRFKVIQRQNAAIYEHNSLIGLPQSSTGTDDMENEKILRLSIPVSKTITAQVLHSCKEIVPGVTVTHVFISALALALADLQSRKEEPYPVRYVNHSMLNLRPYCRHPYNSPDHAAAAYHTISAQALGIDLDVPGSSDKATKDQSIDELRRIVTQVRDFFKELRADSPTGIDEQVALAPATFKAFTPPPSSDPHAVSEPLFCPVSLSSMGNVNSIVQPMHGPFELTNVWAASEPIGAGVALFLGSWGGEMELSSVFDARYHEPDYIEGFLGRILDRVREGLGIDKYAAIDRAGPTKVQRARIESEKASNVT</sequence>
<evidence type="ECO:0000313" key="2">
    <source>
        <dbReference type="Proteomes" id="UP000326289"/>
    </source>
</evidence>
<dbReference type="Gene3D" id="3.30.559.10">
    <property type="entry name" value="Chloramphenicol acetyltransferase-like domain"/>
    <property type="match status" value="1"/>
</dbReference>
<keyword evidence="2" id="KW-1185">Reference proteome</keyword>
<gene>
    <name evidence="1" type="ORF">BDV30DRAFT_247369</name>
</gene>